<comment type="subcellular location">
    <subcellularLocation>
        <location evidence="1">Membrane</location>
        <topology evidence="1">Multi-pass membrane protein</topology>
    </subcellularLocation>
</comment>
<evidence type="ECO:0000313" key="8">
    <source>
        <dbReference type="EMBL" id="MXO96348.1"/>
    </source>
</evidence>
<keyword evidence="9" id="KW-1185">Reference proteome</keyword>
<evidence type="ECO:0000256" key="7">
    <source>
        <dbReference type="SAM" id="Phobius"/>
    </source>
</evidence>
<keyword evidence="2" id="KW-0328">Glycosyltransferase</keyword>
<evidence type="ECO:0000256" key="1">
    <source>
        <dbReference type="ARBA" id="ARBA00004141"/>
    </source>
</evidence>
<dbReference type="InterPro" id="IPR050321">
    <property type="entry name" value="Glycosyltr_2/OpgH_subfam"/>
</dbReference>
<dbReference type="Proteomes" id="UP000432727">
    <property type="component" value="Unassembled WGS sequence"/>
</dbReference>
<evidence type="ECO:0000256" key="2">
    <source>
        <dbReference type="ARBA" id="ARBA00022676"/>
    </source>
</evidence>
<evidence type="ECO:0000313" key="9">
    <source>
        <dbReference type="Proteomes" id="UP000432727"/>
    </source>
</evidence>
<dbReference type="EMBL" id="WTYI01000001">
    <property type="protein sequence ID" value="MXO96348.1"/>
    <property type="molecule type" value="Genomic_DNA"/>
</dbReference>
<organism evidence="8 9">
    <name type="scientific">Qipengyuania aquimaris</name>
    <dbReference type="NCBI Taxonomy" id="255984"/>
    <lineage>
        <taxon>Bacteria</taxon>
        <taxon>Pseudomonadati</taxon>
        <taxon>Pseudomonadota</taxon>
        <taxon>Alphaproteobacteria</taxon>
        <taxon>Sphingomonadales</taxon>
        <taxon>Erythrobacteraceae</taxon>
        <taxon>Qipengyuania</taxon>
    </lineage>
</organism>
<dbReference type="PANTHER" id="PTHR43867:SF2">
    <property type="entry name" value="CELLULOSE SYNTHASE CATALYTIC SUBUNIT A [UDP-FORMING]"/>
    <property type="match status" value="1"/>
</dbReference>
<keyword evidence="5 7" id="KW-1133">Transmembrane helix</keyword>
<accession>A0A6I4TP72</accession>
<gene>
    <name evidence="8" type="ORF">GRI34_07925</name>
</gene>
<feature type="transmembrane region" description="Helical" evidence="7">
    <location>
        <begin position="344"/>
        <end position="366"/>
    </location>
</feature>
<dbReference type="Pfam" id="PF13641">
    <property type="entry name" value="Glyco_tranf_2_3"/>
    <property type="match status" value="1"/>
</dbReference>
<dbReference type="SUPFAM" id="SSF53448">
    <property type="entry name" value="Nucleotide-diphospho-sugar transferases"/>
    <property type="match status" value="1"/>
</dbReference>
<evidence type="ECO:0000256" key="4">
    <source>
        <dbReference type="ARBA" id="ARBA00022692"/>
    </source>
</evidence>
<dbReference type="PANTHER" id="PTHR43867">
    <property type="entry name" value="CELLULOSE SYNTHASE CATALYTIC SUBUNIT A [UDP-FORMING]"/>
    <property type="match status" value="1"/>
</dbReference>
<comment type="caution">
    <text evidence="8">The sequence shown here is derived from an EMBL/GenBank/DDBJ whole genome shotgun (WGS) entry which is preliminary data.</text>
</comment>
<keyword evidence="6 7" id="KW-0472">Membrane</keyword>
<reference evidence="8 9" key="1">
    <citation type="submission" date="2019-12" db="EMBL/GenBank/DDBJ databases">
        <title>Genomic-based taxomic classification of the family Erythrobacteraceae.</title>
        <authorList>
            <person name="Xu L."/>
        </authorList>
    </citation>
    <scope>NUCLEOTIDE SEQUENCE [LARGE SCALE GENOMIC DNA]</scope>
    <source>
        <strain evidence="8 9">JCM 12189</strain>
    </source>
</reference>
<evidence type="ECO:0000256" key="5">
    <source>
        <dbReference type="ARBA" id="ARBA00022989"/>
    </source>
</evidence>
<dbReference type="Gene3D" id="3.90.550.10">
    <property type="entry name" value="Spore Coat Polysaccharide Biosynthesis Protein SpsA, Chain A"/>
    <property type="match status" value="1"/>
</dbReference>
<dbReference type="GO" id="GO:0016020">
    <property type="term" value="C:membrane"/>
    <property type="evidence" value="ECO:0007669"/>
    <property type="project" value="UniProtKB-SubCell"/>
</dbReference>
<dbReference type="OrthoDB" id="5294733at2"/>
<evidence type="ECO:0000256" key="3">
    <source>
        <dbReference type="ARBA" id="ARBA00022679"/>
    </source>
</evidence>
<dbReference type="AlphaFoldDB" id="A0A6I4TP72"/>
<evidence type="ECO:0000256" key="6">
    <source>
        <dbReference type="ARBA" id="ARBA00023136"/>
    </source>
</evidence>
<sequence>MPVAQFTSAEWLALLQHELLLLAAVFFAIGLIDELAIDITYAWLRLTGRAKPAEVGSRGYALQDLSGMAAVFIPAWEEDTVIGPTLAHALASWPQDDVRIYVGCYRNDPATIASVSVAARGDDRIRVVIVGADGPTSKAHCLNRLYQALCDDETRLRAKAHMVVLHDAEDMVDEAALVTLDRAIWHDDFVQLPVMALPQSDSPWIAGHYSDEFAESHAKAMVVRDALGVSVPGAGVGSAIRRPMLDRLARLHAGEPFASASLTEDYELGQRICALGGTGRFLRARTHDGRLVATRAFFPSDLSAAVRQKTRWTHGIALQGWDRLGWRGTLAERWMTLRDRRGPLAALVLAIAYILVLSAILSQVSATAGFVAPLEPSPMLRGLLVFTMFGLVWRLLARGLFTGREYGVKQGLMAVPRVLVSNVIAIMSGRRALAAYWRSLRGAPVVWDKTAHHDHPSLALPKAAYA</sequence>
<proteinExistence type="predicted"/>
<name>A0A6I4TP72_9SPHN</name>
<dbReference type="RefSeq" id="WP_160595465.1">
    <property type="nucleotide sequence ID" value="NZ_WTYI01000001.1"/>
</dbReference>
<dbReference type="InterPro" id="IPR029044">
    <property type="entry name" value="Nucleotide-diphossugar_trans"/>
</dbReference>
<dbReference type="NCBIfam" id="NF011307">
    <property type="entry name" value="PRK14716.1-5"/>
    <property type="match status" value="1"/>
</dbReference>
<protein>
    <submittedName>
        <fullName evidence="8">Glycosyl transferase family protein</fullName>
    </submittedName>
</protein>
<feature type="transmembrane region" description="Helical" evidence="7">
    <location>
        <begin position="378"/>
        <end position="396"/>
    </location>
</feature>
<dbReference type="GO" id="GO:0016757">
    <property type="term" value="F:glycosyltransferase activity"/>
    <property type="evidence" value="ECO:0007669"/>
    <property type="project" value="UniProtKB-KW"/>
</dbReference>
<feature type="transmembrane region" description="Helical" evidence="7">
    <location>
        <begin position="20"/>
        <end position="44"/>
    </location>
</feature>
<keyword evidence="3 8" id="KW-0808">Transferase</keyword>
<keyword evidence="4 7" id="KW-0812">Transmembrane</keyword>